<dbReference type="GO" id="GO:0046872">
    <property type="term" value="F:metal ion binding"/>
    <property type="evidence" value="ECO:0007669"/>
    <property type="project" value="UniProtKB-KW"/>
</dbReference>
<keyword evidence="4 11" id="KW-0479">Metal-binding</keyword>
<dbReference type="GO" id="GO:0051262">
    <property type="term" value="P:protein tetramerization"/>
    <property type="evidence" value="ECO:0007669"/>
    <property type="project" value="InterPro"/>
</dbReference>
<feature type="binding site" evidence="11">
    <location>
        <position position="263"/>
    </location>
    <ligand>
        <name>Zn(2+)</name>
        <dbReference type="ChEBI" id="CHEBI:29105"/>
    </ligand>
</feature>
<evidence type="ECO:0000256" key="4">
    <source>
        <dbReference type="ARBA" id="ARBA00022723"/>
    </source>
</evidence>
<dbReference type="InterPro" id="IPR011615">
    <property type="entry name" value="p53_DNA-bd"/>
</dbReference>
<evidence type="ECO:0000313" key="16">
    <source>
        <dbReference type="EMBL" id="BAE06626.1"/>
    </source>
</evidence>
<reference evidence="17" key="5">
    <citation type="journal article" date="2008" name="Genome Biol.">
        <title>Improved genome assembly and evidence-based global gene model set for the chordate Ciona intestinalis: new insight into intron and operon populations.</title>
        <authorList>
            <person name="Satou Y."/>
            <person name="Mineta K."/>
            <person name="Ogasawara M."/>
            <person name="Sasakura Y."/>
            <person name="Shoguchi E."/>
            <person name="Ueno K."/>
            <person name="Yamada L."/>
            <person name="Matsumoto J."/>
            <person name="Wasserscheid J."/>
            <person name="Dewar K."/>
            <person name="Wiley G.B."/>
            <person name="Macmil S.L."/>
            <person name="Roe B.A."/>
            <person name="Zeller R.W."/>
            <person name="Hastings K.E."/>
            <person name="Lemaire P."/>
            <person name="Lindquist E."/>
            <person name="Endo T."/>
            <person name="Hotta K."/>
            <person name="Inaba K."/>
        </authorList>
    </citation>
    <scope>NUCLEOTIDE SEQUENCE [LARGE SCALE GENOMIC DNA]</scope>
    <source>
        <strain evidence="17">wild type</strain>
    </source>
</reference>
<gene>
    <name evidence="16" type="primary">Ci-p53/p73-a</name>
    <name evidence="17" type="synonym">p53/p73-a</name>
</gene>
<feature type="site" description="Interaction with DNA" evidence="12">
    <location>
        <position position="204"/>
    </location>
</feature>
<dbReference type="InterPro" id="IPR012346">
    <property type="entry name" value="p53/RUNT-type_TF_DNA-bd_sf"/>
</dbReference>
<dbReference type="OrthoDB" id="5915660at2759"/>
<dbReference type="RefSeq" id="NP_001122370.1">
    <property type="nucleotide sequence ID" value="NM_001128898.1"/>
</dbReference>
<reference evidence="16" key="3">
    <citation type="journal article" date="2004" name="Development">
        <title>Gene expression profiles of transcription factors and signaling molecules in the ascidian embryo: towards a comprehensive understanding of gene networks.</title>
        <authorList>
            <person name="Imai K.S."/>
            <person name="Hino K."/>
            <person name="Yagi K."/>
            <person name="Satoh N."/>
            <person name="Satou Y."/>
        </authorList>
    </citation>
    <scope>NUCLEOTIDE SEQUENCE</scope>
</reference>
<dbReference type="Gene3D" id="4.10.170.10">
    <property type="entry name" value="p53-like tetramerisation domain"/>
    <property type="match status" value="1"/>
</dbReference>
<accession>Q4H301</accession>
<dbReference type="Ensembl" id="ENSCINT00000003956.3">
    <property type="protein sequence ID" value="ENSCINP00000003956.3"/>
    <property type="gene ID" value="ENSCING00000001960.3"/>
</dbReference>
<dbReference type="InterPro" id="IPR036674">
    <property type="entry name" value="p53_tetramer_sf"/>
</dbReference>
<protein>
    <submittedName>
        <fullName evidence="16 17">Transcription factor protein</fullName>
    </submittedName>
</protein>
<evidence type="ECO:0000256" key="12">
    <source>
        <dbReference type="PIRSR" id="PIRSR602117-2"/>
    </source>
</evidence>
<sequence length="489" mass="54747">MDRPPEGSFDPDCFSDIWNNQLSQQSEITSSQQIYTFNENTDGLTNSLTIDLLTEFQQFEQGPTSDANAGENQAGNTEKHDGNEGSYQCLSNFPTSNPPMRSYSNDMTQQNTINQHHPANMANLVTTSSHPINQHNLVYHSTSPNTGDAPNSTQNSPYAPSPCGGYEYPTSPLSSKPTIPPSTDYPGEWDFQINFGEATESAPKSAQYTYSPIINKLFVKMNVTCPIKFKCARPPPNGCVVRVMPVFKRPEHVTDIVTRCPNHKIPDQAQHIPHSQHLIRAEMPGENPAIYNVAMDGRENVAVMFERPQIGAEYTTVLYKFMCLSSCVGGINRRPLNAVFNLENAEGQVLGRRVVEVRVCSCPGRDRSQEEKRKRTAESEVKSGSKRTYKCMQGSMNIVQTAPAKRKCAMNGNDDQEEFTLKIRGRDKFEMLKKIKEALDLAEVAAHQQVENYRDEDARTFKVEPSSIHGKYPKQIMTSDLLSQVGYQE</sequence>
<feature type="domain" description="p53 DNA-binding" evidence="14">
    <location>
        <begin position="183"/>
        <end position="373"/>
    </location>
</feature>
<dbReference type="GeneTree" id="ENSGT00950000183153"/>
<feature type="region of interest" description="Disordered" evidence="13">
    <location>
        <begin position="62"/>
        <end position="91"/>
    </location>
</feature>
<dbReference type="GO" id="GO:0000981">
    <property type="term" value="F:DNA-binding transcription factor activity, RNA polymerase II-specific"/>
    <property type="evidence" value="ECO:0000318"/>
    <property type="project" value="GO_Central"/>
</dbReference>
<evidence type="ECO:0000313" key="17">
    <source>
        <dbReference type="Ensembl" id="ENSCINP00000003956.3"/>
    </source>
</evidence>
<dbReference type="SUPFAM" id="SSF49417">
    <property type="entry name" value="p53-like transcription factors"/>
    <property type="match status" value="1"/>
</dbReference>
<reference evidence="16" key="2">
    <citation type="journal article" date="2003" name="Dev. Genes Evol.">
        <title>Genomewide surveys of developmentally relevant genes in Ciona intestinalis.</title>
        <authorList>
            <person name="Satou Y."/>
            <person name="Satoh N."/>
        </authorList>
    </citation>
    <scope>NUCLEOTIDE SEQUENCE</scope>
</reference>
<dbReference type="GO" id="GO:0042981">
    <property type="term" value="P:regulation of apoptotic process"/>
    <property type="evidence" value="ECO:0000318"/>
    <property type="project" value="GO_Central"/>
</dbReference>
<dbReference type="GeneID" id="100169917"/>
<feature type="compositionally biased region" description="Polar residues" evidence="13">
    <location>
        <begin position="141"/>
        <end position="158"/>
    </location>
</feature>
<reference evidence="16" key="4">
    <citation type="submission" date="2005-04" db="EMBL/GenBank/DDBJ databases">
        <title>Expressed genes in Ciona intestinalis.</title>
        <authorList>
            <person name="Satou Y."/>
        </authorList>
    </citation>
    <scope>NUCLEOTIDE SEQUENCE</scope>
</reference>
<evidence type="ECO:0000256" key="10">
    <source>
        <dbReference type="ARBA" id="ARBA00023242"/>
    </source>
</evidence>
<keyword evidence="6" id="KW-0805">Transcription regulation</keyword>
<keyword evidence="18" id="KW-1185">Reference proteome</keyword>
<evidence type="ECO:0000259" key="14">
    <source>
        <dbReference type="Pfam" id="PF00870"/>
    </source>
</evidence>
<evidence type="ECO:0000256" key="7">
    <source>
        <dbReference type="ARBA" id="ARBA00023125"/>
    </source>
</evidence>
<comment type="cofactor">
    <cofactor evidence="11">
        <name>Zn(2+)</name>
        <dbReference type="ChEBI" id="CHEBI:29105"/>
    </cofactor>
    <text evidence="11">Binds 1 zinc ion per subunit.</text>
</comment>
<keyword evidence="8" id="KW-0010">Activator</keyword>
<dbReference type="OMA" id="WDFQINF"/>
<dbReference type="AlphaFoldDB" id="Q4H301"/>
<dbReference type="GO" id="GO:0000978">
    <property type="term" value="F:RNA polymerase II cis-regulatory region sequence-specific DNA binding"/>
    <property type="evidence" value="ECO:0000318"/>
    <property type="project" value="GO_Central"/>
</dbReference>
<dbReference type="GO" id="GO:0000785">
    <property type="term" value="C:chromatin"/>
    <property type="evidence" value="ECO:0000318"/>
    <property type="project" value="GO_Central"/>
</dbReference>
<feature type="binding site" evidence="11">
    <location>
        <position position="260"/>
    </location>
    <ligand>
        <name>Zn(2+)</name>
        <dbReference type="ChEBI" id="CHEBI:29105"/>
    </ligand>
</feature>
<dbReference type="GO" id="GO:0045944">
    <property type="term" value="P:positive regulation of transcription by RNA polymerase II"/>
    <property type="evidence" value="ECO:0000318"/>
    <property type="project" value="GO_Central"/>
</dbReference>
<dbReference type="Pfam" id="PF07710">
    <property type="entry name" value="P53_tetramer"/>
    <property type="match status" value="1"/>
</dbReference>
<proteinExistence type="evidence at transcript level"/>
<dbReference type="Pfam" id="PF00870">
    <property type="entry name" value="P53"/>
    <property type="match status" value="1"/>
</dbReference>
<accession>A0A1W2VRW4</accession>
<evidence type="ECO:0000256" key="8">
    <source>
        <dbReference type="ARBA" id="ARBA00023159"/>
    </source>
</evidence>
<feature type="binding site" evidence="11">
    <location>
        <position position="327"/>
    </location>
    <ligand>
        <name>Zn(2+)</name>
        <dbReference type="ChEBI" id="CHEBI:29105"/>
    </ligand>
</feature>
<dbReference type="EMBL" id="EAAA01000306">
    <property type="status" value="NOT_ANNOTATED_CDS"/>
    <property type="molecule type" value="Genomic_DNA"/>
</dbReference>
<reference evidence="18" key="1">
    <citation type="journal article" date="2002" name="Science">
        <title>The draft genome of Ciona intestinalis: insights into chordate and vertebrate origins.</title>
        <authorList>
            <person name="Dehal P."/>
            <person name="Satou Y."/>
            <person name="Campbell R.K."/>
            <person name="Chapman J."/>
            <person name="Degnan B."/>
            <person name="De Tomaso A."/>
            <person name="Davidson B."/>
            <person name="Di Gregorio A."/>
            <person name="Gelpke M."/>
            <person name="Goodstein D.M."/>
            <person name="Harafuji N."/>
            <person name="Hastings K.E."/>
            <person name="Ho I."/>
            <person name="Hotta K."/>
            <person name="Huang W."/>
            <person name="Kawashima T."/>
            <person name="Lemaire P."/>
            <person name="Martinez D."/>
            <person name="Meinertzhagen I.A."/>
            <person name="Necula S."/>
            <person name="Nonaka M."/>
            <person name="Putnam N."/>
            <person name="Rash S."/>
            <person name="Saiga H."/>
            <person name="Satake M."/>
            <person name="Terry A."/>
            <person name="Yamada L."/>
            <person name="Wang H.G."/>
            <person name="Awazu S."/>
            <person name="Azumi K."/>
            <person name="Boore J."/>
            <person name="Branno M."/>
            <person name="Chin-Bow S."/>
            <person name="DeSantis R."/>
            <person name="Doyle S."/>
            <person name="Francino P."/>
            <person name="Keys D.N."/>
            <person name="Haga S."/>
            <person name="Hayashi H."/>
            <person name="Hino K."/>
            <person name="Imai K.S."/>
            <person name="Inaba K."/>
            <person name="Kano S."/>
            <person name="Kobayashi K."/>
            <person name="Kobayashi M."/>
            <person name="Lee B.I."/>
            <person name="Makabe K.W."/>
            <person name="Manohar C."/>
            <person name="Matassi G."/>
            <person name="Medina M."/>
            <person name="Mochizuki Y."/>
            <person name="Mount S."/>
            <person name="Morishita T."/>
            <person name="Miura S."/>
            <person name="Nakayama A."/>
            <person name="Nishizaka S."/>
            <person name="Nomoto H."/>
            <person name="Ohta F."/>
            <person name="Oishi K."/>
            <person name="Rigoutsos I."/>
            <person name="Sano M."/>
            <person name="Sasaki A."/>
            <person name="Sasakura Y."/>
            <person name="Shoguchi E."/>
            <person name="Shin-i T."/>
            <person name="Spagnuolo A."/>
            <person name="Stainier D."/>
            <person name="Suzuki M.M."/>
            <person name="Tassy O."/>
            <person name="Takatori N."/>
            <person name="Tokuoka M."/>
            <person name="Yagi K."/>
            <person name="Yoshizaki F."/>
            <person name="Wada S."/>
            <person name="Zhang C."/>
            <person name="Hyatt P.D."/>
            <person name="Larimer F."/>
            <person name="Detter C."/>
            <person name="Doggett N."/>
            <person name="Glavina T."/>
            <person name="Hawkins T."/>
            <person name="Richardson P."/>
            <person name="Lucas S."/>
            <person name="Kohara Y."/>
            <person name="Levine M."/>
            <person name="Satoh N."/>
            <person name="Rokhsar D.S."/>
        </authorList>
    </citation>
    <scope>NUCLEOTIDE SEQUENCE [LARGE SCALE GENOMIC DNA]</scope>
</reference>
<dbReference type="PRINTS" id="PR00386">
    <property type="entry name" value="P53SUPPRESSR"/>
</dbReference>
<comment type="subcellular location">
    <subcellularLocation>
        <location evidence="1">Nucleus</location>
    </subcellularLocation>
</comment>
<dbReference type="InterPro" id="IPR010991">
    <property type="entry name" value="p53_tetrameristn"/>
</dbReference>
<evidence type="ECO:0000256" key="2">
    <source>
        <dbReference type="ARBA" id="ARBA00006167"/>
    </source>
</evidence>
<dbReference type="Gene3D" id="2.60.40.720">
    <property type="match status" value="1"/>
</dbReference>
<evidence type="ECO:0000256" key="3">
    <source>
        <dbReference type="ARBA" id="ARBA00022703"/>
    </source>
</evidence>
<evidence type="ECO:0000256" key="6">
    <source>
        <dbReference type="ARBA" id="ARBA00023015"/>
    </source>
</evidence>
<evidence type="ECO:0000256" key="5">
    <source>
        <dbReference type="ARBA" id="ARBA00022833"/>
    </source>
</evidence>
<reference evidence="17" key="6">
    <citation type="submission" date="2025-05" db="UniProtKB">
        <authorList>
            <consortium name="Ensembl"/>
        </authorList>
    </citation>
    <scope>IDENTIFICATION</scope>
</reference>
<evidence type="ECO:0000256" key="1">
    <source>
        <dbReference type="ARBA" id="ARBA00004123"/>
    </source>
</evidence>
<feature type="binding site" evidence="11">
    <location>
        <position position="323"/>
    </location>
    <ligand>
        <name>Zn(2+)</name>
        <dbReference type="ChEBI" id="CHEBI:29105"/>
    </ligand>
</feature>
<evidence type="ECO:0000259" key="15">
    <source>
        <dbReference type="Pfam" id="PF07710"/>
    </source>
</evidence>
<dbReference type="GO" id="GO:0005634">
    <property type="term" value="C:nucleus"/>
    <property type="evidence" value="ECO:0000318"/>
    <property type="project" value="GO_Central"/>
</dbReference>
<evidence type="ECO:0000256" key="9">
    <source>
        <dbReference type="ARBA" id="ARBA00023163"/>
    </source>
</evidence>
<dbReference type="PANTHER" id="PTHR11447:SF16">
    <property type="entry name" value="P53 PROTEIN LONG FORM VARIANT 1"/>
    <property type="match status" value="1"/>
</dbReference>
<dbReference type="CTD" id="100169917"/>
<keyword evidence="5 11" id="KW-0862">Zinc</keyword>
<name>Q4H301_CIOIN</name>
<keyword evidence="9" id="KW-0804">Transcription</keyword>
<dbReference type="InterPro" id="IPR008967">
    <property type="entry name" value="p53-like_TF_DNA-bd_sf"/>
</dbReference>
<evidence type="ECO:0000256" key="13">
    <source>
        <dbReference type="SAM" id="MobiDB-lite"/>
    </source>
</evidence>
<keyword evidence="3" id="KW-0053">Apoptosis</keyword>
<keyword evidence="7" id="KW-0238">DNA-binding</keyword>
<dbReference type="KEGG" id="cin:100169917"/>
<feature type="region of interest" description="Disordered" evidence="13">
    <location>
        <begin position="365"/>
        <end position="385"/>
    </location>
</feature>
<feature type="compositionally biased region" description="Basic and acidic residues" evidence="13">
    <location>
        <begin position="365"/>
        <end position="383"/>
    </location>
</feature>
<keyword evidence="10" id="KW-0539">Nucleus</keyword>
<comment type="similarity">
    <text evidence="2">Belongs to the p53 family.</text>
</comment>
<dbReference type="Proteomes" id="UP000008144">
    <property type="component" value="Chromosome 1"/>
</dbReference>
<dbReference type="GO" id="GO:0042771">
    <property type="term" value="P:intrinsic apoptotic signaling pathway in response to DNA damage by p53 class mediator"/>
    <property type="evidence" value="ECO:0000318"/>
    <property type="project" value="GO_Central"/>
</dbReference>
<dbReference type="PANTHER" id="PTHR11447">
    <property type="entry name" value="CELLULAR TUMOR ANTIGEN P53"/>
    <property type="match status" value="1"/>
</dbReference>
<evidence type="ECO:0000313" key="18">
    <source>
        <dbReference type="Proteomes" id="UP000008144"/>
    </source>
</evidence>
<feature type="region of interest" description="Disordered" evidence="13">
    <location>
        <begin position="141"/>
        <end position="162"/>
    </location>
</feature>
<organism evidence="16">
    <name type="scientific">Ciona intestinalis</name>
    <name type="common">Transparent sea squirt</name>
    <name type="synonym">Ascidia intestinalis</name>
    <dbReference type="NCBI Taxonomy" id="7719"/>
    <lineage>
        <taxon>Eukaryota</taxon>
        <taxon>Metazoa</taxon>
        <taxon>Chordata</taxon>
        <taxon>Tunicata</taxon>
        <taxon>Ascidiacea</taxon>
        <taxon>Phlebobranchia</taxon>
        <taxon>Cionidae</taxon>
        <taxon>Ciona</taxon>
    </lineage>
</organism>
<dbReference type="InterPro" id="IPR002117">
    <property type="entry name" value="p53_tumour_suppressor"/>
</dbReference>
<dbReference type="GO" id="GO:1990841">
    <property type="term" value="F:promoter-specific chromatin binding"/>
    <property type="evidence" value="ECO:0000318"/>
    <property type="project" value="GO_Central"/>
</dbReference>
<feature type="compositionally biased region" description="Polar residues" evidence="13">
    <location>
        <begin position="62"/>
        <end position="76"/>
    </location>
</feature>
<evidence type="ECO:0000256" key="11">
    <source>
        <dbReference type="PIRSR" id="PIRSR602117-1"/>
    </source>
</evidence>
<dbReference type="STRING" id="7719.ENSCINP00000003956"/>
<dbReference type="SUPFAM" id="SSF47719">
    <property type="entry name" value="p53 tetramerization domain"/>
    <property type="match status" value="1"/>
</dbReference>
<feature type="domain" description="p53 tetramerisation" evidence="15">
    <location>
        <begin position="407"/>
        <end position="449"/>
    </location>
</feature>
<dbReference type="EMBL" id="AB210621">
    <property type="protein sequence ID" value="BAE06626.1"/>
    <property type="molecule type" value="mRNA"/>
</dbReference>
<dbReference type="CDD" id="cd08367">
    <property type="entry name" value="P53"/>
    <property type="match status" value="1"/>
</dbReference>